<evidence type="ECO:0000313" key="3">
    <source>
        <dbReference type="Proteomes" id="UP000255417"/>
    </source>
</evidence>
<name>A0A379CBF3_9PAST</name>
<organism evidence="2 3">
    <name type="scientific">Phocoenobacter uteri</name>
    <dbReference type="NCBI Taxonomy" id="146806"/>
    <lineage>
        <taxon>Bacteria</taxon>
        <taxon>Pseudomonadati</taxon>
        <taxon>Pseudomonadota</taxon>
        <taxon>Gammaproteobacteria</taxon>
        <taxon>Pasteurellales</taxon>
        <taxon>Pasteurellaceae</taxon>
        <taxon>Phocoenobacter</taxon>
    </lineage>
</organism>
<dbReference type="Pfam" id="PF17344">
    <property type="entry name" value="DUF5374"/>
    <property type="match status" value="1"/>
</dbReference>
<reference evidence="2 3" key="1">
    <citation type="submission" date="2018-06" db="EMBL/GenBank/DDBJ databases">
        <authorList>
            <consortium name="Pathogen Informatics"/>
            <person name="Doyle S."/>
        </authorList>
    </citation>
    <scope>NUCLEOTIDE SEQUENCE [LARGE SCALE GENOMIC DNA]</scope>
    <source>
        <strain evidence="2 3">NCTC12872</strain>
    </source>
</reference>
<dbReference type="AlphaFoldDB" id="A0A379CBF3"/>
<keyword evidence="3" id="KW-1185">Reference proteome</keyword>
<proteinExistence type="predicted"/>
<feature type="transmembrane region" description="Helical" evidence="1">
    <location>
        <begin position="12"/>
        <end position="30"/>
    </location>
</feature>
<dbReference type="OrthoDB" id="5690594at2"/>
<keyword evidence="1" id="KW-0812">Transmembrane</keyword>
<sequence>MPNIFKAESFISLNTALLISIILVLSYTKWQNYAHQKQQQNHQQLQAMQIAENQLILTTIGQPCEKMVLQNNIHFKIGCFQNEIQVEYPTGEFQLTP</sequence>
<keyword evidence="1" id="KW-0472">Membrane</keyword>
<evidence type="ECO:0000256" key="1">
    <source>
        <dbReference type="SAM" id="Phobius"/>
    </source>
</evidence>
<dbReference type="RefSeq" id="WP_115315940.1">
    <property type="nucleotide sequence ID" value="NZ_LWIF01000001.1"/>
</dbReference>
<evidence type="ECO:0008006" key="4">
    <source>
        <dbReference type="Google" id="ProtNLM"/>
    </source>
</evidence>
<dbReference type="Proteomes" id="UP000255417">
    <property type="component" value="Unassembled WGS sequence"/>
</dbReference>
<protein>
    <recommendedName>
        <fullName evidence="4">DUF5374 domain-containing protein</fullName>
    </recommendedName>
</protein>
<accession>A0A379CBF3</accession>
<dbReference type="EMBL" id="UGTA01000001">
    <property type="protein sequence ID" value="SUB59469.1"/>
    <property type="molecule type" value="Genomic_DNA"/>
</dbReference>
<dbReference type="InterPro" id="IPR020511">
    <property type="entry name" value="Uncharacterised_HI0941"/>
</dbReference>
<keyword evidence="1" id="KW-1133">Transmembrane helix</keyword>
<evidence type="ECO:0000313" key="2">
    <source>
        <dbReference type="EMBL" id="SUB59469.1"/>
    </source>
</evidence>
<gene>
    <name evidence="2" type="ORF">NCTC12872_01454</name>
</gene>